<dbReference type="EMBL" id="FMXP01000007">
    <property type="protein sequence ID" value="SDB13360.1"/>
    <property type="molecule type" value="Genomic_DNA"/>
</dbReference>
<keyword evidence="1" id="KW-0812">Transmembrane</keyword>
<sequence length="45" mass="5071">MKKREMVTNNISGKVYALSSNNVDGNIYYGTITILILPLIVRPLF</sequence>
<evidence type="ECO:0000256" key="1">
    <source>
        <dbReference type="SAM" id="Phobius"/>
    </source>
</evidence>
<organism evidence="2 3">
    <name type="scientific">Streptococcus henryi</name>
    <dbReference type="NCBI Taxonomy" id="439219"/>
    <lineage>
        <taxon>Bacteria</taxon>
        <taxon>Bacillati</taxon>
        <taxon>Bacillota</taxon>
        <taxon>Bacilli</taxon>
        <taxon>Lactobacillales</taxon>
        <taxon>Streptococcaceae</taxon>
        <taxon>Streptococcus</taxon>
    </lineage>
</organism>
<reference evidence="2 3" key="1">
    <citation type="submission" date="2016-10" db="EMBL/GenBank/DDBJ databases">
        <authorList>
            <person name="de Groot N.N."/>
        </authorList>
    </citation>
    <scope>NUCLEOTIDE SEQUENCE [LARGE SCALE GENOMIC DNA]</scope>
    <source>
        <strain evidence="2 3">A-4</strain>
    </source>
</reference>
<feature type="transmembrane region" description="Helical" evidence="1">
    <location>
        <begin position="27"/>
        <end position="44"/>
    </location>
</feature>
<proteinExistence type="predicted"/>
<evidence type="ECO:0000313" key="3">
    <source>
        <dbReference type="Proteomes" id="UP000182508"/>
    </source>
</evidence>
<protein>
    <submittedName>
        <fullName evidence="2">Uncharacterized protein</fullName>
    </submittedName>
</protein>
<dbReference type="Proteomes" id="UP000182508">
    <property type="component" value="Unassembled WGS sequence"/>
</dbReference>
<dbReference type="STRING" id="439219.SAMN02910293_00691"/>
<accession>A0A1G6AYA3</accession>
<gene>
    <name evidence="2" type="ORF">SAMN02910293_00691</name>
</gene>
<keyword evidence="1" id="KW-1133">Transmembrane helix</keyword>
<name>A0A1G6AYA3_9STRE</name>
<keyword evidence="1" id="KW-0472">Membrane</keyword>
<dbReference type="AlphaFoldDB" id="A0A1G6AYA3"/>
<evidence type="ECO:0000313" key="2">
    <source>
        <dbReference type="EMBL" id="SDB13360.1"/>
    </source>
</evidence>
<keyword evidence="3" id="KW-1185">Reference proteome</keyword>